<reference evidence="4 5" key="1">
    <citation type="submission" date="2016-11" db="EMBL/GenBank/DDBJ databases">
        <authorList>
            <person name="Jaros S."/>
            <person name="Januszkiewicz K."/>
            <person name="Wedrychowicz H."/>
        </authorList>
    </citation>
    <scope>NUCLEOTIDE SEQUENCE [LARGE SCALE GENOMIC DNA]</scope>
    <source>
        <strain evidence="4 5">DSM 4740</strain>
    </source>
</reference>
<reference evidence="3 6" key="2">
    <citation type="submission" date="2019-07" db="EMBL/GenBank/DDBJ databases">
        <title>Whole genome shotgun sequence of Halomonas cupida NBRC 102219.</title>
        <authorList>
            <person name="Hosoyama A."/>
            <person name="Uohara A."/>
            <person name="Ohji S."/>
            <person name="Ichikawa N."/>
        </authorList>
    </citation>
    <scope>NUCLEOTIDE SEQUENCE [LARGE SCALE GENOMIC DNA]</scope>
    <source>
        <strain evidence="3 6">NBRC 102219</strain>
    </source>
</reference>
<dbReference type="Proteomes" id="UP000184123">
    <property type="component" value="Unassembled WGS sequence"/>
</dbReference>
<dbReference type="PANTHER" id="PTHR30121">
    <property type="entry name" value="UNCHARACTERIZED PROTEIN YJGR-RELATED"/>
    <property type="match status" value="1"/>
</dbReference>
<dbReference type="EMBL" id="BJXU01000172">
    <property type="protein sequence ID" value="GEN25889.1"/>
    <property type="molecule type" value="Genomic_DNA"/>
</dbReference>
<feature type="compositionally biased region" description="Basic and acidic residues" evidence="1">
    <location>
        <begin position="424"/>
        <end position="444"/>
    </location>
</feature>
<gene>
    <name evidence="3" type="ORF">HCU01_38380</name>
    <name evidence="4" type="ORF">SAMN05660971_01248</name>
</gene>
<sequence>MTQGILIGGCDAGKVYLNPRYANRHGLVAGATGTGKTVTLQCLAEGFSDLGVPVFLADVKGDISGMSQAGKAHPKVDERLQAIGIDDYQARGYPVAYWDLFAKKGTPVRTTVSEMGPQLLSRLMDLNDTQEGVMTLVFEFADSEGMLLVDLADLRSTLEYLAEHGKELGAGYGVAKSSVNAILRRLLMLEREGGEAFFGEPALQLDDFMQTTRDGRGIINLLAADTLIQNPRVYSTFLLWLLSELFETLPELGDPDKPIMVFFFDEAHLLFKDAPKALLEKIEQVVRLIRSKGVGVYFVTQSPADIPETVLAQLGNRVQHALRAYTPNERKAVRVAAQSFRENPELDTVTAISELGVGEALVSTLMDKGIPSQVERVLVRPPQSRMGMVTDEEREAVLAHDPNLRRYRDAVDPRSAHEILAERTAKAMAEQEKAQQQAKAEKKGGTSKSSGRRSSNRQSSTEAFVKSMARTLGSSLGRQLLRGIMGSLLKK</sequence>
<dbReference type="RefSeq" id="WP_073434127.1">
    <property type="nucleotide sequence ID" value="NZ_BJXU01000172.1"/>
</dbReference>
<dbReference type="AlphaFoldDB" id="A0A1M7CV40"/>
<dbReference type="OrthoDB" id="9758751at2"/>
<proteinExistence type="predicted"/>
<dbReference type="STRING" id="44933.SAMN05660971_01248"/>
<evidence type="ECO:0000256" key="1">
    <source>
        <dbReference type="SAM" id="MobiDB-lite"/>
    </source>
</evidence>
<keyword evidence="6" id="KW-1185">Reference proteome</keyword>
<dbReference type="InterPro" id="IPR033186">
    <property type="entry name" value="HerA_C"/>
</dbReference>
<dbReference type="InterPro" id="IPR051162">
    <property type="entry name" value="T4SS_component"/>
</dbReference>
<evidence type="ECO:0000313" key="4">
    <source>
        <dbReference type="EMBL" id="SHL70973.1"/>
    </source>
</evidence>
<evidence type="ECO:0000313" key="6">
    <source>
        <dbReference type="Proteomes" id="UP000321726"/>
    </source>
</evidence>
<feature type="domain" description="Helicase HerA-like C-terminal" evidence="2">
    <location>
        <begin position="13"/>
        <end position="488"/>
    </location>
</feature>
<dbReference type="SUPFAM" id="SSF52540">
    <property type="entry name" value="P-loop containing nucleoside triphosphate hydrolases"/>
    <property type="match status" value="1"/>
</dbReference>
<feature type="region of interest" description="Disordered" evidence="1">
    <location>
        <begin position="424"/>
        <end position="462"/>
    </location>
</feature>
<protein>
    <recommendedName>
        <fullName evidence="2">Helicase HerA-like C-terminal domain-containing protein</fullName>
    </recommendedName>
</protein>
<evidence type="ECO:0000259" key="2">
    <source>
        <dbReference type="Pfam" id="PF05872"/>
    </source>
</evidence>
<dbReference type="Pfam" id="PF05872">
    <property type="entry name" value="HerA_C"/>
    <property type="match status" value="1"/>
</dbReference>
<name>A0A1M7CV40_9GAMM</name>
<dbReference type="Gene3D" id="3.40.50.300">
    <property type="entry name" value="P-loop containing nucleotide triphosphate hydrolases"/>
    <property type="match status" value="2"/>
</dbReference>
<evidence type="ECO:0000313" key="3">
    <source>
        <dbReference type="EMBL" id="GEN25889.1"/>
    </source>
</evidence>
<accession>A0A1M7CV40</accession>
<organism evidence="4 5">
    <name type="scientific">Halomonas cupida</name>
    <dbReference type="NCBI Taxonomy" id="44933"/>
    <lineage>
        <taxon>Bacteria</taxon>
        <taxon>Pseudomonadati</taxon>
        <taxon>Pseudomonadota</taxon>
        <taxon>Gammaproteobacteria</taxon>
        <taxon>Oceanospirillales</taxon>
        <taxon>Halomonadaceae</taxon>
        <taxon>Halomonas</taxon>
    </lineage>
</organism>
<dbReference type="Proteomes" id="UP000321726">
    <property type="component" value="Unassembled WGS sequence"/>
</dbReference>
<dbReference type="InterPro" id="IPR027417">
    <property type="entry name" value="P-loop_NTPase"/>
</dbReference>
<dbReference type="PANTHER" id="PTHR30121:SF6">
    <property type="entry name" value="SLR6007 PROTEIN"/>
    <property type="match status" value="1"/>
</dbReference>
<evidence type="ECO:0000313" key="5">
    <source>
        <dbReference type="Proteomes" id="UP000184123"/>
    </source>
</evidence>
<dbReference type="EMBL" id="FRCA01000002">
    <property type="protein sequence ID" value="SHL70973.1"/>
    <property type="molecule type" value="Genomic_DNA"/>
</dbReference>